<dbReference type="InterPro" id="IPR011652">
    <property type="entry name" value="MORN_2"/>
</dbReference>
<dbReference type="Pfam" id="PF07661">
    <property type="entry name" value="MORN_2"/>
    <property type="match status" value="3"/>
</dbReference>
<dbReference type="HOGENOM" id="CLU_031790_0_0_6"/>
<keyword evidence="2" id="KW-0614">Plasmid</keyword>
<gene>
    <name evidence="2" type="ordered locus">SO_A0141</name>
</gene>
<name>Q8E815_SHEON</name>
<feature type="chain" id="PRO_5004307048" evidence="1">
    <location>
        <begin position="22"/>
        <end position="576"/>
    </location>
</feature>
<dbReference type="PhylomeDB" id="Q8E815"/>
<dbReference type="PANTHER" id="PTHR33706">
    <property type="entry name" value="MORN VARIANT REPEAT PROTEIN"/>
    <property type="match status" value="1"/>
</dbReference>
<geneLocation type="plasmid" evidence="2 3">
    <name>megaplasmid</name>
</geneLocation>
<dbReference type="Gene3D" id="2.20.110.10">
    <property type="entry name" value="Histone H3 K4-specific methyltransferase SET7/9 N-terminal domain"/>
    <property type="match status" value="2"/>
</dbReference>
<evidence type="ECO:0000313" key="3">
    <source>
        <dbReference type="Proteomes" id="UP000008186"/>
    </source>
</evidence>
<dbReference type="EMBL" id="AE014300">
    <property type="protein sequence ID" value="AAN53058.1"/>
    <property type="molecule type" value="Genomic_DNA"/>
</dbReference>
<accession>Q8E815</accession>
<dbReference type="OrthoDB" id="6247237at2"/>
<evidence type="ECO:0000313" key="2">
    <source>
        <dbReference type="EMBL" id="AAN53058.1"/>
    </source>
</evidence>
<keyword evidence="1" id="KW-0732">Signal</keyword>
<evidence type="ECO:0000256" key="1">
    <source>
        <dbReference type="SAM" id="SignalP"/>
    </source>
</evidence>
<organism evidence="2 3">
    <name type="scientific">Shewanella oneidensis (strain ATCC 700550 / JCM 31522 / CIP 106686 / LMG 19005 / NCIMB 14063 / MR-1)</name>
    <dbReference type="NCBI Taxonomy" id="211586"/>
    <lineage>
        <taxon>Bacteria</taxon>
        <taxon>Pseudomonadati</taxon>
        <taxon>Pseudomonadota</taxon>
        <taxon>Gammaproteobacteria</taxon>
        <taxon>Alteromonadales</taxon>
        <taxon>Shewanellaceae</taxon>
        <taxon>Shewanella</taxon>
    </lineage>
</organism>
<dbReference type="AlphaFoldDB" id="Q8E815"/>
<protein>
    <submittedName>
        <fullName evidence="2">Outer membrane morn variant repeat-containing protein</fullName>
    </submittedName>
</protein>
<dbReference type="BioCyc" id="SONE211586:G1GMP-4551-MONOMER"/>
<dbReference type="Proteomes" id="UP000008186">
    <property type="component" value="Plasmid megaplasmid"/>
</dbReference>
<dbReference type="PANTHER" id="PTHR33706:SF1">
    <property type="entry name" value="TPR REPEAT PROTEIN"/>
    <property type="match status" value="1"/>
</dbReference>
<sequence length="576" mass="67118">MRNIIHLLLAALVLFSANANAENVLLDSNWNVVKSKKSAHYYLKPPVETVDGEFKVEIYYQDNDALFCAGTLLDNKLGKTLKIEQFRGAYQCYFDDGNPYQQAFINDQGQLHGLFKKYIATGSHYVESHFENGVQQGLETGYWEGGNVRYKTTYQNDKEVGISEHFSPEGELTAKICNDANGVNQYFNLGKLNREVHKVDGLLQGIETTWGLNGQVISTQEYAKGQKQGDYFEYFDDNKVKRHYRYDNDYKVGEQLDFHENGQLARKEITEAPWNVKLSEQYNDQGEILSSTEEKHQGDRWIYQKRQYFKQGKLIRSNEEDQLKKWSLYEEFSEGELVARTESINNNRTGLYIVSSGFFEDKPLLTQEYYQNGLRHGTYERIQLNDKQRTVIERGQYTHDKPSGTWMKRQFEHGKSTFSYDDKGELHGEYRNETDSGQLLELLTFTHGKATGLCQRYANNGQLYEKGEYRDGKRHGDWILAKEYAYMAYPQPNRLYWIGRYNMGAQVGLWEQVNMNNYRLKQEKYDDKGNLHGKQYTFAEDGSMEEIAEFRHGEFISVKHEFPTSSQWMDLPSPLT</sequence>
<reference evidence="2 3" key="1">
    <citation type="journal article" date="2002" name="Nat. Biotechnol.">
        <title>Genome sequence of the dissimilatory metal ion-reducing bacterium Shewanella oneidensis.</title>
        <authorList>
            <person name="Heidelberg J.F."/>
            <person name="Paulsen I.T."/>
            <person name="Nelson K.E."/>
            <person name="Gaidos E.J."/>
            <person name="Nelson W.C."/>
            <person name="Read T.D."/>
            <person name="Eisen J.A."/>
            <person name="Seshadri R."/>
            <person name="Ward N."/>
            <person name="Methe B."/>
            <person name="Clayton R.A."/>
            <person name="Meyer T."/>
            <person name="Tsapin A."/>
            <person name="Scott J."/>
            <person name="Beanan M."/>
            <person name="Brinkac L."/>
            <person name="Daugherty S."/>
            <person name="DeBoy R.T."/>
            <person name="Dodson R.J."/>
            <person name="Durkin A.S."/>
            <person name="Haft D.H."/>
            <person name="Kolonay J.F."/>
            <person name="Madupu R."/>
            <person name="Peterson J.D."/>
            <person name="Umayam L.A."/>
            <person name="White O."/>
            <person name="Wolf A.M."/>
            <person name="Vamathevan J."/>
            <person name="Weidman J."/>
            <person name="Impraim M."/>
            <person name="Lee K."/>
            <person name="Berry K."/>
            <person name="Lee C."/>
            <person name="Mueller J."/>
            <person name="Khouri H."/>
            <person name="Gill J."/>
            <person name="Utterback T.R."/>
            <person name="McDonald L.A."/>
            <person name="Feldblyum T.V."/>
            <person name="Smith H.O."/>
            <person name="Venter J.C."/>
            <person name="Nealson K.H."/>
            <person name="Fraser C.M."/>
        </authorList>
    </citation>
    <scope>NUCLEOTIDE SEQUENCE [LARGE SCALE GENOMIC DNA]</scope>
    <source>
        <strain evidence="3">ATCC 700550 / JCM 31522 / CIP 106686 / LMG 19005 / NCIMB 14063 / MR-1</strain>
    </source>
</reference>
<dbReference type="KEGG" id="son:SO_A0141"/>
<dbReference type="SUPFAM" id="SSF82185">
    <property type="entry name" value="Histone H3 K4-specific methyltransferase SET7/9 N-terminal domain"/>
    <property type="match status" value="3"/>
</dbReference>
<dbReference type="RefSeq" id="WP_011074435.1">
    <property type="nucleotide sequence ID" value="NC_004349.1"/>
</dbReference>
<dbReference type="PATRIC" id="fig|1028802.3.peg.1479"/>
<feature type="signal peptide" evidence="1">
    <location>
        <begin position="1"/>
        <end position="21"/>
    </location>
</feature>
<keyword evidence="3" id="KW-1185">Reference proteome</keyword>
<proteinExistence type="predicted"/>
<dbReference type="Gene3D" id="3.90.930.1">
    <property type="match status" value="2"/>
</dbReference>